<name>A0A8J2KPA5_9HEXA</name>
<reference evidence="2" key="1">
    <citation type="submission" date="2021-06" db="EMBL/GenBank/DDBJ databases">
        <authorList>
            <person name="Hodson N. C."/>
            <person name="Mongue J. A."/>
            <person name="Jaron S. K."/>
        </authorList>
    </citation>
    <scope>NUCLEOTIDE SEQUENCE</scope>
</reference>
<feature type="compositionally biased region" description="Acidic residues" evidence="1">
    <location>
        <begin position="215"/>
        <end position="229"/>
    </location>
</feature>
<feature type="compositionally biased region" description="Polar residues" evidence="1">
    <location>
        <begin position="203"/>
        <end position="213"/>
    </location>
</feature>
<dbReference type="Proteomes" id="UP000708208">
    <property type="component" value="Unassembled WGS sequence"/>
</dbReference>
<feature type="region of interest" description="Disordered" evidence="1">
    <location>
        <begin position="1"/>
        <end position="41"/>
    </location>
</feature>
<accession>A0A8J2KPA5</accession>
<protein>
    <submittedName>
        <fullName evidence="2">Uncharacterized protein</fullName>
    </submittedName>
</protein>
<feature type="region of interest" description="Disordered" evidence="1">
    <location>
        <begin position="316"/>
        <end position="337"/>
    </location>
</feature>
<keyword evidence="3" id="KW-1185">Reference proteome</keyword>
<evidence type="ECO:0000313" key="3">
    <source>
        <dbReference type="Proteomes" id="UP000708208"/>
    </source>
</evidence>
<feature type="compositionally biased region" description="Polar residues" evidence="1">
    <location>
        <begin position="279"/>
        <end position="298"/>
    </location>
</feature>
<comment type="caution">
    <text evidence="2">The sequence shown here is derived from an EMBL/GenBank/DDBJ whole genome shotgun (WGS) entry which is preliminary data.</text>
</comment>
<feature type="compositionally biased region" description="Polar residues" evidence="1">
    <location>
        <begin position="320"/>
        <end position="337"/>
    </location>
</feature>
<dbReference type="AlphaFoldDB" id="A0A8J2KPA5"/>
<sequence length="337" mass="35342">MATAKVLQVDTEDPSQQGEPDSGEISPSCPTCPRKPQVSDCPYEKDSPEWRNCIQWGALGLHDVETIKETVHVTRVKETPVVTTEDDGVTLAVDCDIVTYGGTGVLINTGNGVVMNIGSGIVINYSTGTCTNTSDGTLICFGKCTLVNSGTGFGIIDSCKKLNVSRWSGNSNDDSSDGSHSFQNDSSCSEDDSAAEFHLHLVSTTDGSSAKETTSADETDASDIPDSDDREGSIDSASNNASESDGESEGVEQPGPTGTITSNETFETAELLKSISEAETVSDRSLLSDTVTTNNNNDESIDLIETDSGEVTLARHADSVSDTGGNVIDSTAPTARE</sequence>
<gene>
    <name evidence="2" type="ORF">AFUS01_LOCUS18213</name>
</gene>
<proteinExistence type="predicted"/>
<evidence type="ECO:0000313" key="2">
    <source>
        <dbReference type="EMBL" id="CAG7729505.1"/>
    </source>
</evidence>
<organism evidence="2 3">
    <name type="scientific">Allacma fusca</name>
    <dbReference type="NCBI Taxonomy" id="39272"/>
    <lineage>
        <taxon>Eukaryota</taxon>
        <taxon>Metazoa</taxon>
        <taxon>Ecdysozoa</taxon>
        <taxon>Arthropoda</taxon>
        <taxon>Hexapoda</taxon>
        <taxon>Collembola</taxon>
        <taxon>Symphypleona</taxon>
        <taxon>Sminthuridae</taxon>
        <taxon>Allacma</taxon>
    </lineage>
</organism>
<feature type="region of interest" description="Disordered" evidence="1">
    <location>
        <begin position="167"/>
        <end position="190"/>
    </location>
</feature>
<feature type="region of interest" description="Disordered" evidence="1">
    <location>
        <begin position="203"/>
        <end position="264"/>
    </location>
</feature>
<dbReference type="EMBL" id="CAJVCH010179419">
    <property type="protein sequence ID" value="CAG7729505.1"/>
    <property type="molecule type" value="Genomic_DNA"/>
</dbReference>
<evidence type="ECO:0000256" key="1">
    <source>
        <dbReference type="SAM" id="MobiDB-lite"/>
    </source>
</evidence>
<feature type="region of interest" description="Disordered" evidence="1">
    <location>
        <begin position="279"/>
        <end position="302"/>
    </location>
</feature>